<evidence type="ECO:0000313" key="3">
    <source>
        <dbReference type="Proteomes" id="UP001283361"/>
    </source>
</evidence>
<feature type="region of interest" description="Disordered" evidence="1">
    <location>
        <begin position="1"/>
        <end position="22"/>
    </location>
</feature>
<dbReference type="Proteomes" id="UP001283361">
    <property type="component" value="Unassembled WGS sequence"/>
</dbReference>
<protein>
    <submittedName>
        <fullName evidence="2">Uncharacterized protein</fullName>
    </submittedName>
</protein>
<comment type="caution">
    <text evidence="2">The sequence shown here is derived from an EMBL/GenBank/DDBJ whole genome shotgun (WGS) entry which is preliminary data.</text>
</comment>
<evidence type="ECO:0000313" key="2">
    <source>
        <dbReference type="EMBL" id="KAK3780327.1"/>
    </source>
</evidence>
<gene>
    <name evidence="2" type="ORF">RRG08_010767</name>
</gene>
<organism evidence="2 3">
    <name type="scientific">Elysia crispata</name>
    <name type="common">lettuce slug</name>
    <dbReference type="NCBI Taxonomy" id="231223"/>
    <lineage>
        <taxon>Eukaryota</taxon>
        <taxon>Metazoa</taxon>
        <taxon>Spiralia</taxon>
        <taxon>Lophotrochozoa</taxon>
        <taxon>Mollusca</taxon>
        <taxon>Gastropoda</taxon>
        <taxon>Heterobranchia</taxon>
        <taxon>Euthyneura</taxon>
        <taxon>Panpulmonata</taxon>
        <taxon>Sacoglossa</taxon>
        <taxon>Placobranchoidea</taxon>
        <taxon>Plakobranchidae</taxon>
        <taxon>Elysia</taxon>
    </lineage>
</organism>
<name>A0AAE1A4V3_9GAST</name>
<sequence>MEEKDVASNLTGRFTSSRLSDGRERRCKQLNGALHKLQIELWKRKTNRHLSRHHCIAMLTTDPPPARSAVTSHLRPGHVSVRVRGDVHSISMTEFCRYSLAALEERGHGKLLTNMR</sequence>
<dbReference type="AlphaFoldDB" id="A0AAE1A4V3"/>
<accession>A0AAE1A4V3</accession>
<evidence type="ECO:0000256" key="1">
    <source>
        <dbReference type="SAM" id="MobiDB-lite"/>
    </source>
</evidence>
<feature type="compositionally biased region" description="Polar residues" evidence="1">
    <location>
        <begin position="8"/>
        <end position="19"/>
    </location>
</feature>
<dbReference type="EMBL" id="JAWDGP010002742">
    <property type="protein sequence ID" value="KAK3780327.1"/>
    <property type="molecule type" value="Genomic_DNA"/>
</dbReference>
<proteinExistence type="predicted"/>
<reference evidence="2" key="1">
    <citation type="journal article" date="2023" name="G3 (Bethesda)">
        <title>A reference genome for the long-term kleptoplast-retaining sea slug Elysia crispata morphotype clarki.</title>
        <authorList>
            <person name="Eastman K.E."/>
            <person name="Pendleton A.L."/>
            <person name="Shaikh M.A."/>
            <person name="Suttiyut T."/>
            <person name="Ogas R."/>
            <person name="Tomko P."/>
            <person name="Gavelis G."/>
            <person name="Widhalm J.R."/>
            <person name="Wisecaver J.H."/>
        </authorList>
    </citation>
    <scope>NUCLEOTIDE SEQUENCE</scope>
    <source>
        <strain evidence="2">ECLA1</strain>
    </source>
</reference>
<keyword evidence="3" id="KW-1185">Reference proteome</keyword>